<dbReference type="Proteomes" id="UP000185221">
    <property type="component" value="Unassembled WGS sequence"/>
</dbReference>
<dbReference type="STRING" id="226505.SAMN05444394_2321"/>
<dbReference type="SMART" id="SM00448">
    <property type="entry name" value="REC"/>
    <property type="match status" value="1"/>
</dbReference>
<feature type="modified residue" description="4-aspartylphosphate" evidence="1">
    <location>
        <position position="53"/>
    </location>
</feature>
<dbReference type="RefSeq" id="WP_074224966.1">
    <property type="nucleotide sequence ID" value="NZ_FSRC01000001.1"/>
</dbReference>
<dbReference type="GO" id="GO:0003677">
    <property type="term" value="F:DNA binding"/>
    <property type="evidence" value="ECO:0007669"/>
    <property type="project" value="InterPro"/>
</dbReference>
<evidence type="ECO:0000256" key="1">
    <source>
        <dbReference type="PROSITE-ProRule" id="PRU00169"/>
    </source>
</evidence>
<sequence length="229" mass="26691">MDCLIVDDEPIAQDILKEYISKVDYLNLVGCCSSAHEAFDQMKSNPVQLVFLDINMPGIDGISFAKILPPETHIIFTTAYREYAIDGFDLAATDYLLKPIPFDRFLKALSKVQDQKKEVIQEGEKQDFLFVRQDRKMEKVEFSDILYLESYSDYLKIHLKDRVLVVRESISNFESKLPKNQFLRFHRSYIGNISAIHSYTHEYLEIANKALTISRSFKEEVLKKLQQFE</sequence>
<keyword evidence="5" id="KW-1185">Reference proteome</keyword>
<dbReference type="InterPro" id="IPR011006">
    <property type="entry name" value="CheY-like_superfamily"/>
</dbReference>
<dbReference type="Pfam" id="PF00072">
    <property type="entry name" value="Response_reg"/>
    <property type="match status" value="1"/>
</dbReference>
<proteinExistence type="predicted"/>
<organism evidence="4 5">
    <name type="scientific">Algoriphagus halophilus</name>
    <dbReference type="NCBI Taxonomy" id="226505"/>
    <lineage>
        <taxon>Bacteria</taxon>
        <taxon>Pseudomonadati</taxon>
        <taxon>Bacteroidota</taxon>
        <taxon>Cytophagia</taxon>
        <taxon>Cytophagales</taxon>
        <taxon>Cyclobacteriaceae</taxon>
        <taxon>Algoriphagus</taxon>
    </lineage>
</organism>
<dbReference type="GO" id="GO:0000156">
    <property type="term" value="F:phosphorelay response regulator activity"/>
    <property type="evidence" value="ECO:0007669"/>
    <property type="project" value="InterPro"/>
</dbReference>
<dbReference type="Gene3D" id="2.40.50.1020">
    <property type="entry name" value="LytTr DNA-binding domain"/>
    <property type="match status" value="1"/>
</dbReference>
<dbReference type="InterPro" id="IPR007492">
    <property type="entry name" value="LytTR_DNA-bd_dom"/>
</dbReference>
<dbReference type="PANTHER" id="PTHR37299:SF1">
    <property type="entry name" value="STAGE 0 SPORULATION PROTEIN A HOMOLOG"/>
    <property type="match status" value="1"/>
</dbReference>
<evidence type="ECO:0000259" key="2">
    <source>
        <dbReference type="PROSITE" id="PS50110"/>
    </source>
</evidence>
<dbReference type="PROSITE" id="PS50110">
    <property type="entry name" value="RESPONSE_REGULATORY"/>
    <property type="match status" value="1"/>
</dbReference>
<feature type="domain" description="HTH LytTR-type" evidence="3">
    <location>
        <begin position="129"/>
        <end position="227"/>
    </location>
</feature>
<gene>
    <name evidence="4" type="ORF">SAMN05444394_2321</name>
</gene>
<dbReference type="PANTHER" id="PTHR37299">
    <property type="entry name" value="TRANSCRIPTIONAL REGULATOR-RELATED"/>
    <property type="match status" value="1"/>
</dbReference>
<evidence type="ECO:0000313" key="5">
    <source>
        <dbReference type="Proteomes" id="UP000185221"/>
    </source>
</evidence>
<dbReference type="Gene3D" id="3.40.50.2300">
    <property type="match status" value="1"/>
</dbReference>
<accession>A0A1N6EN04</accession>
<dbReference type="SUPFAM" id="SSF52172">
    <property type="entry name" value="CheY-like"/>
    <property type="match status" value="1"/>
</dbReference>
<evidence type="ECO:0000313" key="4">
    <source>
        <dbReference type="EMBL" id="SIN84395.1"/>
    </source>
</evidence>
<dbReference type="PROSITE" id="PS50930">
    <property type="entry name" value="HTH_LYTTR"/>
    <property type="match status" value="1"/>
</dbReference>
<dbReference type="InterPro" id="IPR001789">
    <property type="entry name" value="Sig_transdc_resp-reg_receiver"/>
</dbReference>
<dbReference type="EMBL" id="FSRC01000001">
    <property type="protein sequence ID" value="SIN84395.1"/>
    <property type="molecule type" value="Genomic_DNA"/>
</dbReference>
<feature type="domain" description="Response regulatory" evidence="2">
    <location>
        <begin position="2"/>
        <end position="113"/>
    </location>
</feature>
<keyword evidence="1" id="KW-0597">Phosphoprotein</keyword>
<name>A0A1N6EN04_9BACT</name>
<dbReference type="InterPro" id="IPR046947">
    <property type="entry name" value="LytR-like"/>
</dbReference>
<reference evidence="5" key="1">
    <citation type="submission" date="2016-11" db="EMBL/GenBank/DDBJ databases">
        <authorList>
            <person name="Varghese N."/>
            <person name="Submissions S."/>
        </authorList>
    </citation>
    <scope>NUCLEOTIDE SEQUENCE [LARGE SCALE GENOMIC DNA]</scope>
    <source>
        <strain evidence="5">DSM 15292</strain>
    </source>
</reference>
<protein>
    <submittedName>
        <fullName evidence="4">Two component transcriptional regulator, LytTR family</fullName>
    </submittedName>
</protein>
<evidence type="ECO:0000259" key="3">
    <source>
        <dbReference type="PROSITE" id="PS50930"/>
    </source>
</evidence>
<dbReference type="Pfam" id="PF04397">
    <property type="entry name" value="LytTR"/>
    <property type="match status" value="1"/>
</dbReference>
<dbReference type="SMART" id="SM00850">
    <property type="entry name" value="LytTR"/>
    <property type="match status" value="1"/>
</dbReference>
<dbReference type="OrthoDB" id="1646880at2"/>
<dbReference type="AlphaFoldDB" id="A0A1N6EN04"/>